<evidence type="ECO:0008006" key="4">
    <source>
        <dbReference type="Google" id="ProtNLM"/>
    </source>
</evidence>
<protein>
    <recommendedName>
        <fullName evidence="4">Lipoprotein</fullName>
    </recommendedName>
</protein>
<proteinExistence type="predicted"/>
<evidence type="ECO:0000256" key="2">
    <source>
        <dbReference type="SAM" id="SignalP"/>
    </source>
</evidence>
<accession>A0A6S6TVV8</accession>
<name>A0A6S6TVV8_9GAMM</name>
<keyword evidence="2" id="KW-0732">Signal</keyword>
<feature type="signal peptide" evidence="2">
    <location>
        <begin position="1"/>
        <end position="17"/>
    </location>
</feature>
<dbReference type="PROSITE" id="PS51257">
    <property type="entry name" value="PROKAR_LIPOPROTEIN"/>
    <property type="match status" value="1"/>
</dbReference>
<reference evidence="3" key="1">
    <citation type="submission" date="2020-01" db="EMBL/GenBank/DDBJ databases">
        <authorList>
            <person name="Meier V. D."/>
            <person name="Meier V D."/>
        </authorList>
    </citation>
    <scope>NUCLEOTIDE SEQUENCE</scope>
    <source>
        <strain evidence="3">HLG_WM_MAG_09</strain>
    </source>
</reference>
<dbReference type="AlphaFoldDB" id="A0A6S6TVV8"/>
<dbReference type="EMBL" id="CACVAT010000309">
    <property type="protein sequence ID" value="CAA6818739.1"/>
    <property type="molecule type" value="Genomic_DNA"/>
</dbReference>
<gene>
    <name evidence="3" type="ORF">HELGO_WM95533</name>
</gene>
<evidence type="ECO:0000256" key="1">
    <source>
        <dbReference type="SAM" id="MobiDB-lite"/>
    </source>
</evidence>
<organism evidence="3">
    <name type="scientific">uncultured Thiotrichaceae bacterium</name>
    <dbReference type="NCBI Taxonomy" id="298394"/>
    <lineage>
        <taxon>Bacteria</taxon>
        <taxon>Pseudomonadati</taxon>
        <taxon>Pseudomonadota</taxon>
        <taxon>Gammaproteobacteria</taxon>
        <taxon>Thiotrichales</taxon>
        <taxon>Thiotrichaceae</taxon>
        <taxon>environmental samples</taxon>
    </lineage>
</organism>
<evidence type="ECO:0000313" key="3">
    <source>
        <dbReference type="EMBL" id="CAA6818739.1"/>
    </source>
</evidence>
<feature type="region of interest" description="Disordered" evidence="1">
    <location>
        <begin position="26"/>
        <end position="73"/>
    </location>
</feature>
<feature type="chain" id="PRO_5028365072" description="Lipoprotein" evidence="2">
    <location>
        <begin position="18"/>
        <end position="132"/>
    </location>
</feature>
<sequence length="132" mass="13603">MKKIFFAITIGMLAAQGCTVNVNPTAVEPTAHEHPPASSRAEGQGSGNQGVAGTAGIHGSQQQTGTEGRAGQVMRMRRSAAIPVQPAVGVAHSHVQESKGEPNFGKEFWGGIVKTVAPIVAPIVATALLRDI</sequence>